<keyword evidence="4" id="KW-0560">Oxidoreductase</keyword>
<reference evidence="10 11" key="1">
    <citation type="submission" date="2013-04" db="EMBL/GenBank/DDBJ databases">
        <title>Hyphomonas hirschiana VP5 Genome Sequencing.</title>
        <authorList>
            <person name="Lai Q."/>
            <person name="Shao Z."/>
        </authorList>
    </citation>
    <scope>NUCLEOTIDE SEQUENCE [LARGE SCALE GENOMIC DNA]</scope>
    <source>
        <strain evidence="10 11">VP5</strain>
    </source>
</reference>
<dbReference type="AlphaFoldDB" id="A0A059FIV7"/>
<dbReference type="GO" id="GO:0012505">
    <property type="term" value="C:endomembrane system"/>
    <property type="evidence" value="ECO:0007669"/>
    <property type="project" value="UniProtKB-SubCell"/>
</dbReference>
<dbReference type="RefSeq" id="WP_011647163.1">
    <property type="nucleotide sequence ID" value="NZ_ARYI01000012.1"/>
</dbReference>
<feature type="region of interest" description="Disordered" evidence="7">
    <location>
        <begin position="301"/>
        <end position="329"/>
    </location>
</feature>
<evidence type="ECO:0000256" key="6">
    <source>
        <dbReference type="ARBA" id="ARBA00023136"/>
    </source>
</evidence>
<gene>
    <name evidence="10" type="ORF">HHI_13485</name>
</gene>
<keyword evidence="11" id="KW-1185">Reference proteome</keyword>
<feature type="domain" description="Fatty acid hydroxylase" evidence="9">
    <location>
        <begin position="85"/>
        <end position="220"/>
    </location>
</feature>
<feature type="transmembrane region" description="Helical" evidence="8">
    <location>
        <begin position="12"/>
        <end position="28"/>
    </location>
</feature>
<evidence type="ECO:0000313" key="11">
    <source>
        <dbReference type="Proteomes" id="UP000025061"/>
    </source>
</evidence>
<keyword evidence="3 8" id="KW-1133">Transmembrane helix</keyword>
<dbReference type="GO" id="GO:0006643">
    <property type="term" value="P:membrane lipid metabolic process"/>
    <property type="evidence" value="ECO:0007669"/>
    <property type="project" value="TreeGrafter"/>
</dbReference>
<dbReference type="PANTHER" id="PTHR21624">
    <property type="entry name" value="STEROL DESATURASE-RELATED PROTEIN"/>
    <property type="match status" value="1"/>
</dbReference>
<accession>A0A059FIV7</accession>
<feature type="transmembrane region" description="Helical" evidence="8">
    <location>
        <begin position="80"/>
        <end position="98"/>
    </location>
</feature>
<evidence type="ECO:0000256" key="4">
    <source>
        <dbReference type="ARBA" id="ARBA00023002"/>
    </source>
</evidence>
<evidence type="ECO:0000259" key="9">
    <source>
        <dbReference type="Pfam" id="PF04116"/>
    </source>
</evidence>
<dbReference type="EMBL" id="ARYI01000012">
    <property type="protein sequence ID" value="KCZ90554.1"/>
    <property type="molecule type" value="Genomic_DNA"/>
</dbReference>
<feature type="transmembrane region" description="Helical" evidence="8">
    <location>
        <begin position="49"/>
        <end position="68"/>
    </location>
</feature>
<keyword evidence="2 8" id="KW-0812">Transmembrane</keyword>
<comment type="subcellular location">
    <subcellularLocation>
        <location evidence="1">Endomembrane system</location>
        <topology evidence="1">Multi-pass membrane protein</topology>
    </subcellularLocation>
</comment>
<sequence>MEFTPFPDVTALAAPVFVASVAWEWWAVKTGRAKGRYETKDALASMSMGLGNVVVNTLTGTIALWMMMLAWPYRVATIPFAWWSFALCFVVYDLIYYWKHRFAHRMRWFWMEHVTHHSSQHYNLTTALRQPWFGPFTGLILVGLPLVWIGFHPYVLALAGGLNLIYQFWIHTEAVDKMPRWFEAVMNTPSHHRVHHATNPRYLDTNYAGVFIIWDKMFGTFVPEREDDKPSYGIVKQLSTHNPFTIAFHEFGGFLRDCASDGLRPWRWMGRAVNAPGWTPDGAHNRSVELKQAFVAAHPEQAGQPGLPAGLHVSQPGQIRTNLDKSGQH</sequence>
<dbReference type="InterPro" id="IPR006694">
    <property type="entry name" value="Fatty_acid_hydroxylase"/>
</dbReference>
<organism evidence="10 11">
    <name type="scientific">Hyphomonas hirschiana VP5</name>
    <dbReference type="NCBI Taxonomy" id="1280951"/>
    <lineage>
        <taxon>Bacteria</taxon>
        <taxon>Pseudomonadati</taxon>
        <taxon>Pseudomonadota</taxon>
        <taxon>Alphaproteobacteria</taxon>
        <taxon>Hyphomonadales</taxon>
        <taxon>Hyphomonadaceae</taxon>
        <taxon>Hyphomonas</taxon>
    </lineage>
</organism>
<dbReference type="Pfam" id="PF04116">
    <property type="entry name" value="FA_hydroxylase"/>
    <property type="match status" value="1"/>
</dbReference>
<evidence type="ECO:0000256" key="3">
    <source>
        <dbReference type="ARBA" id="ARBA00022989"/>
    </source>
</evidence>
<evidence type="ECO:0000256" key="8">
    <source>
        <dbReference type="SAM" id="Phobius"/>
    </source>
</evidence>
<evidence type="ECO:0000313" key="10">
    <source>
        <dbReference type="EMBL" id="KCZ90554.1"/>
    </source>
</evidence>
<dbReference type="GO" id="GO:0050479">
    <property type="term" value="F:glyceryl-ether monooxygenase activity"/>
    <property type="evidence" value="ECO:0007669"/>
    <property type="project" value="TreeGrafter"/>
</dbReference>
<name>A0A059FIV7_9PROT</name>
<protein>
    <recommendedName>
        <fullName evidence="9">Fatty acid hydroxylase domain-containing protein</fullName>
    </recommendedName>
</protein>
<feature type="transmembrane region" description="Helical" evidence="8">
    <location>
        <begin position="132"/>
        <end position="148"/>
    </location>
</feature>
<dbReference type="GO" id="GO:0008610">
    <property type="term" value="P:lipid biosynthetic process"/>
    <property type="evidence" value="ECO:0007669"/>
    <property type="project" value="InterPro"/>
</dbReference>
<keyword evidence="6 8" id="KW-0472">Membrane</keyword>
<evidence type="ECO:0000256" key="7">
    <source>
        <dbReference type="SAM" id="MobiDB-lite"/>
    </source>
</evidence>
<evidence type="ECO:0000256" key="5">
    <source>
        <dbReference type="ARBA" id="ARBA00023098"/>
    </source>
</evidence>
<dbReference type="PANTHER" id="PTHR21624:SF1">
    <property type="entry name" value="ALKYLGLYCEROL MONOOXYGENASE"/>
    <property type="match status" value="1"/>
</dbReference>
<dbReference type="GO" id="GO:0005506">
    <property type="term" value="F:iron ion binding"/>
    <property type="evidence" value="ECO:0007669"/>
    <property type="project" value="InterPro"/>
</dbReference>
<dbReference type="PATRIC" id="fig|1280951.3.peg.2715"/>
<keyword evidence="5" id="KW-0443">Lipid metabolism</keyword>
<dbReference type="OrthoDB" id="9770329at2"/>
<proteinExistence type="predicted"/>
<dbReference type="Proteomes" id="UP000025061">
    <property type="component" value="Unassembled WGS sequence"/>
</dbReference>
<evidence type="ECO:0000256" key="1">
    <source>
        <dbReference type="ARBA" id="ARBA00004127"/>
    </source>
</evidence>
<evidence type="ECO:0000256" key="2">
    <source>
        <dbReference type="ARBA" id="ARBA00022692"/>
    </source>
</evidence>
<dbReference type="GO" id="GO:0016020">
    <property type="term" value="C:membrane"/>
    <property type="evidence" value="ECO:0007669"/>
    <property type="project" value="GOC"/>
</dbReference>
<dbReference type="InterPro" id="IPR051689">
    <property type="entry name" value="Sterol_desaturase/TMEM195"/>
</dbReference>
<comment type="caution">
    <text evidence="10">The sequence shown here is derived from an EMBL/GenBank/DDBJ whole genome shotgun (WGS) entry which is preliminary data.</text>
</comment>